<dbReference type="OrthoDB" id="5243686at2759"/>
<accession>A0A177FP97</accession>
<name>A0A177FP97_9EURO</name>
<dbReference type="Proteomes" id="UP000077002">
    <property type="component" value="Unassembled WGS sequence"/>
</dbReference>
<dbReference type="AlphaFoldDB" id="A0A177FP97"/>
<comment type="caution">
    <text evidence="1">The sequence shown here is derived from an EMBL/GenBank/DDBJ whole genome shotgun (WGS) entry which is preliminary data.</text>
</comment>
<reference evidence="1 2" key="1">
    <citation type="submission" date="2016-03" db="EMBL/GenBank/DDBJ databases">
        <title>Draft genome sequence of the Fonsecaea monophora CBS 269.37.</title>
        <authorList>
            <person name="Bombassaro A."/>
            <person name="Vinicius W.A."/>
            <person name="De Hoog S."/>
            <person name="Sun J."/>
            <person name="Souza E.M."/>
            <person name="Raittz R.T."/>
            <person name="Costa F."/>
            <person name="Leao A.C."/>
            <person name="Tadra-Sfeir M.Z."/>
            <person name="Baura V."/>
            <person name="Balsanelli E."/>
            <person name="Pedrosa F.O."/>
            <person name="Moreno L.F."/>
            <person name="Steffens M.B."/>
            <person name="Xi L."/>
            <person name="Bocca A.L."/>
            <person name="Felipe M.S."/>
            <person name="Teixeira M."/>
            <person name="Telles Filho F.Q."/>
            <person name="Azevedo C.M."/>
            <person name="Gomes R."/>
            <person name="Vicente V.A."/>
        </authorList>
    </citation>
    <scope>NUCLEOTIDE SEQUENCE [LARGE SCALE GENOMIC DNA]</scope>
    <source>
        <strain evidence="1 2">CBS 269.37</strain>
    </source>
</reference>
<proteinExistence type="predicted"/>
<evidence type="ECO:0000313" key="1">
    <source>
        <dbReference type="EMBL" id="OAG45162.1"/>
    </source>
</evidence>
<protein>
    <submittedName>
        <fullName evidence="1">Uncharacterized protein</fullName>
    </submittedName>
</protein>
<dbReference type="GeneID" id="34595692"/>
<dbReference type="RefSeq" id="XP_022517114.1">
    <property type="nucleotide sequence ID" value="XM_022650500.1"/>
</dbReference>
<gene>
    <name evidence="1" type="ORF">AYO21_00510</name>
</gene>
<evidence type="ECO:0000313" key="2">
    <source>
        <dbReference type="Proteomes" id="UP000077002"/>
    </source>
</evidence>
<organism evidence="1 2">
    <name type="scientific">Fonsecaea monophora</name>
    <dbReference type="NCBI Taxonomy" id="254056"/>
    <lineage>
        <taxon>Eukaryota</taxon>
        <taxon>Fungi</taxon>
        <taxon>Dikarya</taxon>
        <taxon>Ascomycota</taxon>
        <taxon>Pezizomycotina</taxon>
        <taxon>Eurotiomycetes</taxon>
        <taxon>Chaetothyriomycetidae</taxon>
        <taxon>Chaetothyriales</taxon>
        <taxon>Herpotrichiellaceae</taxon>
        <taxon>Fonsecaea</taxon>
    </lineage>
</organism>
<sequence>MDSMDLATIPEVPQGGNPFAIPFFLHIQHVQYQEAIHQAPHISAPDFYWRPSLGGRFVHEGTSGWWIWDPAPLPGAEVNQACLRRPTAEETARRRWHRTSTLVWDPERHGYIHAPIDCTTTHFDAETWRRLGFSRRLDSQQNDLAIIGHDGEGYRLHLPGPHDWFEQLLPDVCEAQMDGQPTCKLAGYLSILIGLLAFGVEPRMDWRVIDASFRRDISSTQFQLHGLRPGLRHKKRSMVIEIGYDPALVSTDMLKRWEAGDFGEIFS</sequence>
<dbReference type="EMBL" id="LVKK01000002">
    <property type="protein sequence ID" value="OAG45162.1"/>
    <property type="molecule type" value="Genomic_DNA"/>
</dbReference>
<keyword evidence="2" id="KW-1185">Reference proteome</keyword>